<dbReference type="SUPFAM" id="SSF51004">
    <property type="entry name" value="C-terminal (heme d1) domain of cytochrome cd1-nitrite reductase"/>
    <property type="match status" value="1"/>
</dbReference>
<accession>A0A4P6F152</accession>
<dbReference type="Proteomes" id="UP000292118">
    <property type="component" value="Chromosome"/>
</dbReference>
<dbReference type="PANTHER" id="PTHR30344:SF1">
    <property type="entry name" value="6-PHOSPHOGLUCONOLACTONASE"/>
    <property type="match status" value="1"/>
</dbReference>
<proteinExistence type="inferred from homology"/>
<reference evidence="2 3" key="1">
    <citation type="submission" date="2019-01" db="EMBL/GenBank/DDBJ databases">
        <title>Genome sequencing of strain FW10M-9.</title>
        <authorList>
            <person name="Heo J."/>
            <person name="Kim S.-J."/>
            <person name="Kim J.-S."/>
            <person name="Hong S.-B."/>
            <person name="Kwon S.-W."/>
        </authorList>
    </citation>
    <scope>NUCLEOTIDE SEQUENCE [LARGE SCALE GENOMIC DNA]</scope>
    <source>
        <strain evidence="2 3">FW10M-9</strain>
    </source>
</reference>
<dbReference type="EMBL" id="CP035493">
    <property type="protein sequence ID" value="QAY69184.1"/>
    <property type="molecule type" value="Genomic_DNA"/>
</dbReference>
<dbReference type="InterPro" id="IPR011048">
    <property type="entry name" value="Haem_d1_sf"/>
</dbReference>
<dbReference type="InterPro" id="IPR050282">
    <property type="entry name" value="Cycloisomerase_2"/>
</dbReference>
<dbReference type="AlphaFoldDB" id="A0A4P6F152"/>
<evidence type="ECO:0000313" key="3">
    <source>
        <dbReference type="Proteomes" id="UP000292118"/>
    </source>
</evidence>
<dbReference type="Pfam" id="PF10282">
    <property type="entry name" value="Lactonase"/>
    <property type="match status" value="1"/>
</dbReference>
<protein>
    <recommendedName>
        <fullName evidence="4">Lactonase family protein</fullName>
    </recommendedName>
</protein>
<evidence type="ECO:0000256" key="1">
    <source>
        <dbReference type="ARBA" id="ARBA00005564"/>
    </source>
</evidence>
<dbReference type="InterPro" id="IPR015943">
    <property type="entry name" value="WD40/YVTN_repeat-like_dom_sf"/>
</dbReference>
<keyword evidence="3" id="KW-1185">Reference proteome</keyword>
<evidence type="ECO:0000313" key="2">
    <source>
        <dbReference type="EMBL" id="QAY69184.1"/>
    </source>
</evidence>
<dbReference type="KEGG" id="xya:ET471_03300"/>
<dbReference type="InterPro" id="IPR019405">
    <property type="entry name" value="Lactonase_7-beta_prop"/>
</dbReference>
<dbReference type="PANTHER" id="PTHR30344">
    <property type="entry name" value="6-PHOSPHOGLUCONOLACTONASE-RELATED"/>
    <property type="match status" value="1"/>
</dbReference>
<dbReference type="GO" id="GO:0017057">
    <property type="term" value="F:6-phosphogluconolactonase activity"/>
    <property type="evidence" value="ECO:0007669"/>
    <property type="project" value="TreeGrafter"/>
</dbReference>
<organism evidence="2 3">
    <name type="scientific">Xylanimonas protaetiae</name>
    <dbReference type="NCBI Taxonomy" id="2509457"/>
    <lineage>
        <taxon>Bacteria</taxon>
        <taxon>Bacillati</taxon>
        <taxon>Actinomycetota</taxon>
        <taxon>Actinomycetes</taxon>
        <taxon>Micrococcales</taxon>
        <taxon>Promicromonosporaceae</taxon>
        <taxon>Xylanimonas</taxon>
    </lineage>
</organism>
<gene>
    <name evidence="2" type="ORF">ET471_03300</name>
</gene>
<evidence type="ECO:0008006" key="4">
    <source>
        <dbReference type="Google" id="ProtNLM"/>
    </source>
</evidence>
<comment type="similarity">
    <text evidence="1">Belongs to the cycloisomerase 2 family.</text>
</comment>
<dbReference type="RefSeq" id="WP_129186584.1">
    <property type="nucleotide sequence ID" value="NZ_CP035493.1"/>
</dbReference>
<name>A0A4P6F152_9MICO</name>
<dbReference type="Gene3D" id="2.130.10.10">
    <property type="entry name" value="YVTN repeat-like/Quinoprotein amine dehydrogenase"/>
    <property type="match status" value="1"/>
</dbReference>
<sequence>MTAPRDLWVGTYPAPDRAAGSGEGVWRVPVGADGTFGAPVLAAEAAAPSFVALHPSGRTLYAVAEDAPGAVSAYPVLDDGALGAPATIASGGSFPCHLLALPDMLWIANYGDGVAAAVPLDPATGAWAADAVSRFPGRGAGPQEDRQEGPHAHFTAAVGGDALVVDLGADVLRRYPPQPTAGSPAALAATLPAGTGPRHLVALPGGALVVAGELDARLHVLVPAAPGTWEPAASYPATVVDASSPEHRYRTGTLLHTADRSYPSHLTLTGDLLALGVRGADVLSLHRAVGDAGAAPRLEHLADVPLGDGAWPRHHAVLGPVADGRLLVVVARQGTGDLAAVLVDPATGQGDVVDALPLPTPPACVLEAS</sequence>
<dbReference type="OrthoDB" id="9790815at2"/>